<name>A0A7Z0X005_9BACI</name>
<gene>
    <name evidence="8" type="ORF">B4121_1085</name>
</gene>
<accession>A0A7Z0X005</accession>
<evidence type="ECO:0000256" key="6">
    <source>
        <dbReference type="PIRSR" id="PIRSR617867-1"/>
    </source>
</evidence>
<protein>
    <recommendedName>
        <fullName evidence="2">protein-tyrosine-phosphatase</fullName>
        <ecNumber evidence="2">3.1.3.48</ecNumber>
    </recommendedName>
</protein>
<dbReference type="InterPro" id="IPR050438">
    <property type="entry name" value="LMW_PTPase"/>
</dbReference>
<dbReference type="GO" id="GO:0004725">
    <property type="term" value="F:protein tyrosine phosphatase activity"/>
    <property type="evidence" value="ECO:0007669"/>
    <property type="project" value="UniProtKB-EC"/>
</dbReference>
<evidence type="ECO:0000313" key="9">
    <source>
        <dbReference type="Proteomes" id="UP000185604"/>
    </source>
</evidence>
<feature type="active site" description="Nucleophile" evidence="6">
    <location>
        <position position="45"/>
    </location>
</feature>
<comment type="caution">
    <text evidence="8">The sequence shown here is derived from an EMBL/GenBank/DDBJ whole genome shotgun (WGS) entry which is preliminary data.</text>
</comment>
<dbReference type="InterPro" id="IPR017867">
    <property type="entry name" value="Tyr_phospatase_low_mol_wt"/>
</dbReference>
<comment type="catalytic activity">
    <reaction evidence="5">
        <text>O-phospho-L-tyrosyl-[protein] + H2O = L-tyrosyl-[protein] + phosphate</text>
        <dbReference type="Rhea" id="RHEA:10684"/>
        <dbReference type="Rhea" id="RHEA-COMP:10136"/>
        <dbReference type="Rhea" id="RHEA-COMP:20101"/>
        <dbReference type="ChEBI" id="CHEBI:15377"/>
        <dbReference type="ChEBI" id="CHEBI:43474"/>
        <dbReference type="ChEBI" id="CHEBI:46858"/>
        <dbReference type="ChEBI" id="CHEBI:61978"/>
        <dbReference type="EC" id="3.1.3.48"/>
    </reaction>
</comment>
<dbReference type="PANTHER" id="PTHR11717">
    <property type="entry name" value="LOW MOLECULAR WEIGHT PROTEIN TYROSINE PHOSPHATASE"/>
    <property type="match status" value="1"/>
</dbReference>
<dbReference type="Proteomes" id="UP000185604">
    <property type="component" value="Unassembled WGS sequence"/>
</dbReference>
<sequence length="193" mass="21549">MSSFLPKVEKNKKIFSIKAKVFFLSEMWGKNRGGSCLMIKVLFVCLGNICRSPMAEAVFNDMLKKSGLEDRIEADSAGTGNWHVGKPPHEGTRSLLSAKKISCEGLYARQITDKDPEAFDYIIAMDAENAGHVRSLAGYGSKAVIRRLLDYVEDCETADVPDPYYTGNFDKVYELVAKGCSELLKDIRKEHKL</sequence>
<feature type="active site" evidence="6">
    <location>
        <position position="51"/>
    </location>
</feature>
<dbReference type="InterPro" id="IPR036196">
    <property type="entry name" value="Ptyr_pPase_sf"/>
</dbReference>
<dbReference type="SUPFAM" id="SSF52788">
    <property type="entry name" value="Phosphotyrosine protein phosphatases I"/>
    <property type="match status" value="1"/>
</dbReference>
<dbReference type="Gene3D" id="3.40.50.2300">
    <property type="match status" value="1"/>
</dbReference>
<evidence type="ECO:0000259" key="7">
    <source>
        <dbReference type="SMART" id="SM00226"/>
    </source>
</evidence>
<organism evidence="8 9">
    <name type="scientific">Bacillus paralicheniformis</name>
    <dbReference type="NCBI Taxonomy" id="1648923"/>
    <lineage>
        <taxon>Bacteria</taxon>
        <taxon>Bacillati</taxon>
        <taxon>Bacillota</taxon>
        <taxon>Bacilli</taxon>
        <taxon>Bacillales</taxon>
        <taxon>Bacillaceae</taxon>
        <taxon>Bacillus</taxon>
    </lineage>
</organism>
<reference evidence="8 9" key="1">
    <citation type="journal article" date="2016" name="Front. Microbiol.">
        <title>High-Level Heat Resistance of Spores of Bacillus amyloliquefaciens and Bacillus licheniformis Results from the Presence of a spoVA Operon in a Tn1546 Transposon.</title>
        <authorList>
            <person name="Berendsen E.M."/>
            <person name="Koning R.A."/>
            <person name="Boekhorst J."/>
            <person name="de Jong A."/>
            <person name="Kuipers O.P."/>
            <person name="Wells-Bennik M.H."/>
        </authorList>
    </citation>
    <scope>NUCLEOTIDE SEQUENCE [LARGE SCALE GENOMIC DNA]</scope>
    <source>
        <strain evidence="8 9">B4121</strain>
    </source>
</reference>
<proteinExistence type="inferred from homology"/>
<dbReference type="InterPro" id="IPR023485">
    <property type="entry name" value="Ptyr_pPase"/>
</dbReference>
<keyword evidence="3" id="KW-0378">Hydrolase</keyword>
<dbReference type="CDD" id="cd16343">
    <property type="entry name" value="LMWPTP"/>
    <property type="match status" value="1"/>
</dbReference>
<evidence type="ECO:0000313" key="8">
    <source>
        <dbReference type="EMBL" id="OLF96463.1"/>
    </source>
</evidence>
<evidence type="ECO:0000256" key="1">
    <source>
        <dbReference type="ARBA" id="ARBA00011063"/>
    </source>
</evidence>
<dbReference type="EC" id="3.1.3.48" evidence="2"/>
<evidence type="ECO:0000256" key="2">
    <source>
        <dbReference type="ARBA" id="ARBA00013064"/>
    </source>
</evidence>
<feature type="active site" description="Proton donor" evidence="6">
    <location>
        <position position="162"/>
    </location>
</feature>
<evidence type="ECO:0000256" key="4">
    <source>
        <dbReference type="ARBA" id="ARBA00022912"/>
    </source>
</evidence>
<dbReference type="FunFam" id="3.40.50.2300:FF:000113">
    <property type="entry name" value="Low molecular weight protein-tyrosine-phosphatase"/>
    <property type="match status" value="1"/>
</dbReference>
<evidence type="ECO:0000256" key="3">
    <source>
        <dbReference type="ARBA" id="ARBA00022801"/>
    </source>
</evidence>
<comment type="similarity">
    <text evidence="1">Belongs to the low molecular weight phosphotyrosine protein phosphatase family.</text>
</comment>
<dbReference type="EMBL" id="LKPO01000005">
    <property type="protein sequence ID" value="OLF96463.1"/>
    <property type="molecule type" value="Genomic_DNA"/>
</dbReference>
<evidence type="ECO:0000256" key="5">
    <source>
        <dbReference type="ARBA" id="ARBA00051722"/>
    </source>
</evidence>
<keyword evidence="4" id="KW-0904">Protein phosphatase</keyword>
<dbReference type="SMART" id="SM00226">
    <property type="entry name" value="LMWPc"/>
    <property type="match status" value="1"/>
</dbReference>
<feature type="domain" description="Phosphotyrosine protein phosphatase I" evidence="7">
    <location>
        <begin position="39"/>
        <end position="186"/>
    </location>
</feature>
<dbReference type="PANTHER" id="PTHR11717:SF7">
    <property type="entry name" value="LOW MOLECULAR WEIGHT PHOSPHOTYROSINE PROTEIN PHOSPHATASE"/>
    <property type="match status" value="1"/>
</dbReference>
<dbReference type="AlphaFoldDB" id="A0A7Z0X005"/>
<dbReference type="PRINTS" id="PR00719">
    <property type="entry name" value="LMWPTPASE"/>
</dbReference>
<dbReference type="Pfam" id="PF01451">
    <property type="entry name" value="LMWPc"/>
    <property type="match status" value="1"/>
</dbReference>